<evidence type="ECO:0000256" key="6">
    <source>
        <dbReference type="ARBA" id="ARBA00022679"/>
    </source>
</evidence>
<dbReference type="InterPro" id="IPR036890">
    <property type="entry name" value="HATPase_C_sf"/>
</dbReference>
<reference evidence="17 18" key="1">
    <citation type="submission" date="2020-04" db="EMBL/GenBank/DDBJ databases">
        <title>Complete genome of a Psychrophilic, Marine, Gas Vacuolate Bacterium Polaromonas vacuolata KCTC 22033T.</title>
        <authorList>
            <person name="Hwang K."/>
            <person name="Kim K.M."/>
        </authorList>
    </citation>
    <scope>NUCLEOTIDE SEQUENCE [LARGE SCALE GENOMIC DNA]</scope>
    <source>
        <strain evidence="17 18">KCTC 22033</strain>
    </source>
</reference>
<evidence type="ECO:0000313" key="17">
    <source>
        <dbReference type="EMBL" id="QJC57274.1"/>
    </source>
</evidence>
<feature type="domain" description="Histidine kinase" evidence="15">
    <location>
        <begin position="245"/>
        <end position="459"/>
    </location>
</feature>
<proteinExistence type="predicted"/>
<keyword evidence="9 14" id="KW-0418">Kinase</keyword>
<dbReference type="PANTHER" id="PTHR45436">
    <property type="entry name" value="SENSOR HISTIDINE KINASE YKOH"/>
    <property type="match status" value="1"/>
</dbReference>
<keyword evidence="10 14" id="KW-0067">ATP-binding</keyword>
<dbReference type="CDD" id="cd06225">
    <property type="entry name" value="HAMP"/>
    <property type="match status" value="1"/>
</dbReference>
<keyword evidence="12 14" id="KW-0902">Two-component regulatory system</keyword>
<dbReference type="InterPro" id="IPR005467">
    <property type="entry name" value="His_kinase_dom"/>
</dbReference>
<keyword evidence="8 14" id="KW-0547">Nucleotide-binding</keyword>
<dbReference type="PROSITE" id="PS50109">
    <property type="entry name" value="HIS_KIN"/>
    <property type="match status" value="1"/>
</dbReference>
<organism evidence="17 18">
    <name type="scientific">Polaromonas vacuolata</name>
    <dbReference type="NCBI Taxonomy" id="37448"/>
    <lineage>
        <taxon>Bacteria</taxon>
        <taxon>Pseudomonadati</taxon>
        <taxon>Pseudomonadota</taxon>
        <taxon>Betaproteobacteria</taxon>
        <taxon>Burkholderiales</taxon>
        <taxon>Comamonadaceae</taxon>
        <taxon>Polaromonas</taxon>
    </lineage>
</organism>
<dbReference type="EMBL" id="CP051461">
    <property type="protein sequence ID" value="QJC57274.1"/>
    <property type="molecule type" value="Genomic_DNA"/>
</dbReference>
<dbReference type="GO" id="GO:0005524">
    <property type="term" value="F:ATP binding"/>
    <property type="evidence" value="ECO:0007669"/>
    <property type="project" value="UniProtKB-KW"/>
</dbReference>
<dbReference type="Gene3D" id="1.10.287.130">
    <property type="match status" value="1"/>
</dbReference>
<dbReference type="GO" id="GO:0005886">
    <property type="term" value="C:plasma membrane"/>
    <property type="evidence" value="ECO:0007669"/>
    <property type="project" value="UniProtKB-SubCell"/>
</dbReference>
<dbReference type="InterPro" id="IPR003594">
    <property type="entry name" value="HATPase_dom"/>
</dbReference>
<feature type="domain" description="HAMP" evidence="16">
    <location>
        <begin position="184"/>
        <end position="237"/>
    </location>
</feature>
<dbReference type="InterPro" id="IPR003660">
    <property type="entry name" value="HAMP_dom"/>
</dbReference>
<dbReference type="KEGG" id="pvac:HC248_02595"/>
<dbReference type="InterPro" id="IPR003661">
    <property type="entry name" value="HisK_dim/P_dom"/>
</dbReference>
<comment type="catalytic activity">
    <reaction evidence="1 14">
        <text>ATP + protein L-histidine = ADP + protein N-phospho-L-histidine.</text>
        <dbReference type="EC" id="2.7.13.3"/>
    </reaction>
</comment>
<dbReference type="SUPFAM" id="SSF47384">
    <property type="entry name" value="Homodimeric domain of signal transducing histidine kinase"/>
    <property type="match status" value="1"/>
</dbReference>
<evidence type="ECO:0000256" key="14">
    <source>
        <dbReference type="RuleBase" id="RU364088"/>
    </source>
</evidence>
<dbReference type="Pfam" id="PF02518">
    <property type="entry name" value="HATPase_c"/>
    <property type="match status" value="1"/>
</dbReference>
<dbReference type="Pfam" id="PF21085">
    <property type="entry name" value="CusS"/>
    <property type="match status" value="1"/>
</dbReference>
<comment type="function">
    <text evidence="14">Member of a two-component regulatory system.</text>
</comment>
<dbReference type="PROSITE" id="PS50885">
    <property type="entry name" value="HAMP"/>
    <property type="match status" value="1"/>
</dbReference>
<dbReference type="Pfam" id="PF00512">
    <property type="entry name" value="HisKA"/>
    <property type="match status" value="1"/>
</dbReference>
<dbReference type="InterPro" id="IPR004358">
    <property type="entry name" value="Sig_transdc_His_kin-like_C"/>
</dbReference>
<sequence>MTSFSLTTRLTLFYTLVSALVLLGLGWLTSAAMNQHFDALDRAGLQDKIHLIEEVGAKAESKSDLQKRLADVLHSHEGLIVTLQTNGQTLFATEALKIPDAAIKNLSQESKTQKLFNWETKDHQYRALGALISTPLIGDEVLTLWVVLDSKLHAHFQEHFRFTLAIYVILATVFSGLLGWLAAKQGLAPLRIMKSRAQAVTSNKMGERMPVKTVPVEMADLAQTLNDMLDRLQEDFRRLSEFSSDLAHELRTPISNLLTETQVTLSSKRSNTEYEDVLASNSEELQRLARMVSDMLFLAKTENGLTLPSQETIAIATQAQALFDFYEALAFEKGIYLALTGEGLISGDRLMLRRALSNLLSNALRHATIGTTVSIKVETINDKVQVSVINHGSMISEEMLPRLFDRFFRVDKSRAHPHSDGAGLGLAITRAIMRAHGGGVTVTSRLGETCFSLIFPKIDTDNHAINAND</sequence>
<evidence type="ECO:0000256" key="5">
    <source>
        <dbReference type="ARBA" id="ARBA00022553"/>
    </source>
</evidence>
<evidence type="ECO:0000256" key="7">
    <source>
        <dbReference type="ARBA" id="ARBA00022692"/>
    </source>
</evidence>
<dbReference type="AlphaFoldDB" id="A0A6H2HCE9"/>
<dbReference type="SMART" id="SM00304">
    <property type="entry name" value="HAMP"/>
    <property type="match status" value="1"/>
</dbReference>
<feature type="transmembrane region" description="Helical" evidence="14">
    <location>
        <begin position="12"/>
        <end position="33"/>
    </location>
</feature>
<dbReference type="PRINTS" id="PR00344">
    <property type="entry name" value="BCTRLSENSOR"/>
</dbReference>
<keyword evidence="5" id="KW-0597">Phosphoprotein</keyword>
<dbReference type="InterPro" id="IPR036097">
    <property type="entry name" value="HisK_dim/P_sf"/>
</dbReference>
<dbReference type="SMART" id="SM00387">
    <property type="entry name" value="HATPase_c"/>
    <property type="match status" value="1"/>
</dbReference>
<dbReference type="CDD" id="cd00082">
    <property type="entry name" value="HisKA"/>
    <property type="match status" value="1"/>
</dbReference>
<evidence type="ECO:0000256" key="4">
    <source>
        <dbReference type="ARBA" id="ARBA00022519"/>
    </source>
</evidence>
<evidence type="ECO:0000259" key="15">
    <source>
        <dbReference type="PROSITE" id="PS50109"/>
    </source>
</evidence>
<dbReference type="Proteomes" id="UP000502041">
    <property type="component" value="Chromosome"/>
</dbReference>
<evidence type="ECO:0000256" key="1">
    <source>
        <dbReference type="ARBA" id="ARBA00000085"/>
    </source>
</evidence>
<evidence type="ECO:0000256" key="2">
    <source>
        <dbReference type="ARBA" id="ARBA00004429"/>
    </source>
</evidence>
<keyword evidence="6 14" id="KW-0808">Transferase</keyword>
<evidence type="ECO:0000256" key="8">
    <source>
        <dbReference type="ARBA" id="ARBA00022741"/>
    </source>
</evidence>
<dbReference type="SMART" id="SM00388">
    <property type="entry name" value="HisKA"/>
    <property type="match status" value="1"/>
</dbReference>
<dbReference type="FunFam" id="1.10.287.130:FF:000001">
    <property type="entry name" value="Two-component sensor histidine kinase"/>
    <property type="match status" value="1"/>
</dbReference>
<evidence type="ECO:0000256" key="9">
    <source>
        <dbReference type="ARBA" id="ARBA00022777"/>
    </source>
</evidence>
<dbReference type="NCBIfam" id="TIGR01386">
    <property type="entry name" value="cztS_silS_copS"/>
    <property type="match status" value="1"/>
</dbReference>
<feature type="transmembrane region" description="Helical" evidence="14">
    <location>
        <begin position="160"/>
        <end position="183"/>
    </location>
</feature>
<protein>
    <recommendedName>
        <fullName evidence="14">Sensor protein</fullName>
        <ecNumber evidence="14">2.7.13.3</ecNumber>
    </recommendedName>
</protein>
<accession>A0A6H2HCE9</accession>
<evidence type="ECO:0000256" key="11">
    <source>
        <dbReference type="ARBA" id="ARBA00022989"/>
    </source>
</evidence>
<keyword evidence="13 14" id="KW-0472">Membrane</keyword>
<comment type="subcellular location">
    <subcellularLocation>
        <location evidence="2">Cell inner membrane</location>
        <topology evidence="2">Multi-pass membrane protein</topology>
    </subcellularLocation>
</comment>
<dbReference type="PANTHER" id="PTHR45436:SF15">
    <property type="entry name" value="SENSOR HISTIDINE KINASE CUSS"/>
    <property type="match status" value="1"/>
</dbReference>
<dbReference type="Gene3D" id="3.30.565.10">
    <property type="entry name" value="Histidine kinase-like ATPase, C-terminal domain"/>
    <property type="match status" value="1"/>
</dbReference>
<dbReference type="GO" id="GO:0000155">
    <property type="term" value="F:phosphorelay sensor kinase activity"/>
    <property type="evidence" value="ECO:0007669"/>
    <property type="project" value="InterPro"/>
</dbReference>
<evidence type="ECO:0000256" key="3">
    <source>
        <dbReference type="ARBA" id="ARBA00022475"/>
    </source>
</evidence>
<keyword evidence="18" id="KW-1185">Reference proteome</keyword>
<keyword evidence="11 14" id="KW-1133">Transmembrane helix</keyword>
<evidence type="ECO:0000256" key="12">
    <source>
        <dbReference type="ARBA" id="ARBA00023012"/>
    </source>
</evidence>
<evidence type="ECO:0000313" key="18">
    <source>
        <dbReference type="Proteomes" id="UP000502041"/>
    </source>
</evidence>
<dbReference type="Pfam" id="PF00672">
    <property type="entry name" value="HAMP"/>
    <property type="match status" value="1"/>
</dbReference>
<name>A0A6H2HCE9_9BURK</name>
<dbReference type="InterPro" id="IPR048590">
    <property type="entry name" value="CusS-like_sensor"/>
</dbReference>
<evidence type="ECO:0000259" key="16">
    <source>
        <dbReference type="PROSITE" id="PS50885"/>
    </source>
</evidence>
<keyword evidence="3 14" id="KW-1003">Cell membrane</keyword>
<keyword evidence="7 14" id="KW-0812">Transmembrane</keyword>
<evidence type="ECO:0000256" key="13">
    <source>
        <dbReference type="ARBA" id="ARBA00023136"/>
    </source>
</evidence>
<dbReference type="RefSeq" id="WP_168922813.1">
    <property type="nucleotide sequence ID" value="NZ_CP051461.1"/>
</dbReference>
<keyword evidence="4 14" id="KW-0997">Cell inner membrane</keyword>
<dbReference type="InterPro" id="IPR006290">
    <property type="entry name" value="CztS_silS_copS"/>
</dbReference>
<dbReference type="EC" id="2.7.13.3" evidence="14"/>
<dbReference type="SUPFAM" id="SSF55874">
    <property type="entry name" value="ATPase domain of HSP90 chaperone/DNA topoisomerase II/histidine kinase"/>
    <property type="match status" value="1"/>
</dbReference>
<dbReference type="CDD" id="cd00075">
    <property type="entry name" value="HATPase"/>
    <property type="match status" value="1"/>
</dbReference>
<dbReference type="InterPro" id="IPR050428">
    <property type="entry name" value="TCS_sensor_his_kinase"/>
</dbReference>
<evidence type="ECO:0000256" key="10">
    <source>
        <dbReference type="ARBA" id="ARBA00022840"/>
    </source>
</evidence>
<dbReference type="Gene3D" id="6.10.340.10">
    <property type="match status" value="1"/>
</dbReference>
<gene>
    <name evidence="17" type="primary">cusS_2</name>
    <name evidence="17" type="ORF">HC248_02595</name>
</gene>